<accession>A0ABV9XA71</accession>
<protein>
    <submittedName>
        <fullName evidence="1">PqqD family protein</fullName>
    </submittedName>
</protein>
<proteinExistence type="predicted"/>
<keyword evidence="2" id="KW-1185">Reference proteome</keyword>
<sequence length="92" mass="9880">MPLLQLTDRTVFDPADGAGILLDGAEGVYFELNPVATLMLDAALRHDTLDDAVRHLAGRIDAPDDVLREGITALTDQLTEHHLAAPPRTTAP</sequence>
<dbReference type="InterPro" id="IPR041881">
    <property type="entry name" value="PqqD_sf"/>
</dbReference>
<name>A0ABV9XA71_9ACTN</name>
<dbReference type="Proteomes" id="UP001595829">
    <property type="component" value="Unassembled WGS sequence"/>
</dbReference>
<dbReference type="EMBL" id="JBHSJD010000002">
    <property type="protein sequence ID" value="MFC5021115.1"/>
    <property type="molecule type" value="Genomic_DNA"/>
</dbReference>
<dbReference type="Pfam" id="PF05402">
    <property type="entry name" value="PqqD"/>
    <property type="match status" value="1"/>
</dbReference>
<dbReference type="InterPro" id="IPR008792">
    <property type="entry name" value="PQQD"/>
</dbReference>
<reference evidence="2" key="1">
    <citation type="journal article" date="2019" name="Int. J. Syst. Evol. Microbiol.">
        <title>The Global Catalogue of Microorganisms (GCM) 10K type strain sequencing project: providing services to taxonomists for standard genome sequencing and annotation.</title>
        <authorList>
            <consortium name="The Broad Institute Genomics Platform"/>
            <consortium name="The Broad Institute Genome Sequencing Center for Infectious Disease"/>
            <person name="Wu L."/>
            <person name="Ma J."/>
        </authorList>
    </citation>
    <scope>NUCLEOTIDE SEQUENCE [LARGE SCALE GENOMIC DNA]</scope>
    <source>
        <strain evidence="2">CGMCC 4.1648</strain>
    </source>
</reference>
<dbReference type="Gene3D" id="1.10.10.1150">
    <property type="entry name" value="Coenzyme PQQ synthesis protein D (PqqD)"/>
    <property type="match status" value="1"/>
</dbReference>
<organism evidence="1 2">
    <name type="scientific">Streptomyces coeruleoprunus</name>
    <dbReference type="NCBI Taxonomy" id="285563"/>
    <lineage>
        <taxon>Bacteria</taxon>
        <taxon>Bacillati</taxon>
        <taxon>Actinomycetota</taxon>
        <taxon>Actinomycetes</taxon>
        <taxon>Kitasatosporales</taxon>
        <taxon>Streptomycetaceae</taxon>
        <taxon>Streptomyces</taxon>
    </lineage>
</organism>
<gene>
    <name evidence="1" type="ORF">ACFPM3_02985</name>
</gene>
<evidence type="ECO:0000313" key="2">
    <source>
        <dbReference type="Proteomes" id="UP001595829"/>
    </source>
</evidence>
<dbReference type="RefSeq" id="WP_345693104.1">
    <property type="nucleotide sequence ID" value="NZ_BAABIT010000001.1"/>
</dbReference>
<comment type="caution">
    <text evidence="1">The sequence shown here is derived from an EMBL/GenBank/DDBJ whole genome shotgun (WGS) entry which is preliminary data.</text>
</comment>
<evidence type="ECO:0000313" key="1">
    <source>
        <dbReference type="EMBL" id="MFC5021115.1"/>
    </source>
</evidence>